<reference evidence="6 7" key="1">
    <citation type="journal article" date="2018" name="Front. Plant Sci.">
        <title>Red Clover (Trifolium pratense) and Zigzag Clover (T. medium) - A Picture of Genomic Similarities and Differences.</title>
        <authorList>
            <person name="Dluhosova J."/>
            <person name="Istvanek J."/>
            <person name="Nedelnik J."/>
            <person name="Repkova J."/>
        </authorList>
    </citation>
    <scope>NUCLEOTIDE SEQUENCE [LARGE SCALE GENOMIC DNA]</scope>
    <source>
        <strain evidence="7">cv. 10/8</strain>
        <tissue evidence="6">Leaf</tissue>
    </source>
</reference>
<dbReference type="AlphaFoldDB" id="A0A392PRE3"/>
<comment type="similarity">
    <text evidence="1 4">Belongs to the glycosyl hydrolase 14 family.</text>
</comment>
<dbReference type="GO" id="GO:0016161">
    <property type="term" value="F:beta-amylase activity"/>
    <property type="evidence" value="ECO:0007669"/>
    <property type="project" value="UniProtKB-EC"/>
</dbReference>
<comment type="catalytic activity">
    <reaction evidence="4">
        <text>Hydrolysis of (1-&gt;4)-alpha-D-glucosidic linkages in polysaccharides so as to remove successive maltose units from the non-reducing ends of the chains.</text>
        <dbReference type="EC" id="3.2.1.2"/>
    </reaction>
</comment>
<dbReference type="PANTHER" id="PTHR31352">
    <property type="entry name" value="BETA-AMYLASE 1, CHLOROPLASTIC"/>
    <property type="match status" value="1"/>
</dbReference>
<name>A0A392PRE3_9FABA</name>
<evidence type="ECO:0000313" key="7">
    <source>
        <dbReference type="Proteomes" id="UP000265520"/>
    </source>
</evidence>
<evidence type="ECO:0000256" key="4">
    <source>
        <dbReference type="RuleBase" id="RU000509"/>
    </source>
</evidence>
<dbReference type="Proteomes" id="UP000265520">
    <property type="component" value="Unassembled WGS sequence"/>
</dbReference>
<sequence>MAISSQSFSPSFISTPNDLTRPTRLPSRVTFTHFRKTQTRSSPLRFTVSSRLNSSKSSDAGGSLSPDNGDVQYELHHDLSPQRRRRGSPVFVTLPVKSVGKEGKIWRPKAMMLSLKALAAAGVEGVVVEIWWGVVERNEPRVYDWRGYRELVMMACMCGLKVRAVLAFHQHGIDGDDLNGYVVI</sequence>
<comment type="caution">
    <text evidence="6">The sequence shown here is derived from an EMBL/GenBank/DDBJ whole genome shotgun (WGS) entry which is preliminary data.</text>
</comment>
<feature type="compositionally biased region" description="Low complexity" evidence="5">
    <location>
        <begin position="1"/>
        <end position="14"/>
    </location>
</feature>
<evidence type="ECO:0000256" key="3">
    <source>
        <dbReference type="ARBA" id="ARBA00023326"/>
    </source>
</evidence>
<keyword evidence="4" id="KW-0378">Hydrolase</keyword>
<evidence type="ECO:0000313" key="6">
    <source>
        <dbReference type="EMBL" id="MCI14282.1"/>
    </source>
</evidence>
<dbReference type="PANTHER" id="PTHR31352:SF7">
    <property type="entry name" value="BETA-AMYLASE"/>
    <property type="match status" value="1"/>
</dbReference>
<feature type="region of interest" description="Disordered" evidence="5">
    <location>
        <begin position="45"/>
        <end position="73"/>
    </location>
</feature>
<keyword evidence="3 4" id="KW-0624">Polysaccharide degradation</keyword>
<proteinExistence type="inferred from homology"/>
<dbReference type="GO" id="GO:0000272">
    <property type="term" value="P:polysaccharide catabolic process"/>
    <property type="evidence" value="ECO:0007669"/>
    <property type="project" value="UniProtKB-KW"/>
</dbReference>
<evidence type="ECO:0000256" key="1">
    <source>
        <dbReference type="ARBA" id="ARBA00005652"/>
    </source>
</evidence>
<dbReference type="SUPFAM" id="SSF51445">
    <property type="entry name" value="(Trans)glycosidases"/>
    <property type="match status" value="1"/>
</dbReference>
<keyword evidence="4" id="KW-0326">Glycosidase</keyword>
<dbReference type="EMBL" id="LXQA010091755">
    <property type="protein sequence ID" value="MCI14282.1"/>
    <property type="molecule type" value="Genomic_DNA"/>
</dbReference>
<dbReference type="EC" id="3.2.1.2" evidence="4"/>
<dbReference type="InterPro" id="IPR017853">
    <property type="entry name" value="GH"/>
</dbReference>
<keyword evidence="7" id="KW-1185">Reference proteome</keyword>
<evidence type="ECO:0000256" key="2">
    <source>
        <dbReference type="ARBA" id="ARBA00023277"/>
    </source>
</evidence>
<accession>A0A392PRE3</accession>
<feature type="compositionally biased region" description="Low complexity" evidence="5">
    <location>
        <begin position="54"/>
        <end position="65"/>
    </location>
</feature>
<dbReference type="PRINTS" id="PR00750">
    <property type="entry name" value="BETAAMYLASE"/>
</dbReference>
<organism evidence="6 7">
    <name type="scientific">Trifolium medium</name>
    <dbReference type="NCBI Taxonomy" id="97028"/>
    <lineage>
        <taxon>Eukaryota</taxon>
        <taxon>Viridiplantae</taxon>
        <taxon>Streptophyta</taxon>
        <taxon>Embryophyta</taxon>
        <taxon>Tracheophyta</taxon>
        <taxon>Spermatophyta</taxon>
        <taxon>Magnoliopsida</taxon>
        <taxon>eudicotyledons</taxon>
        <taxon>Gunneridae</taxon>
        <taxon>Pentapetalae</taxon>
        <taxon>rosids</taxon>
        <taxon>fabids</taxon>
        <taxon>Fabales</taxon>
        <taxon>Fabaceae</taxon>
        <taxon>Papilionoideae</taxon>
        <taxon>50 kb inversion clade</taxon>
        <taxon>NPAAA clade</taxon>
        <taxon>Hologalegina</taxon>
        <taxon>IRL clade</taxon>
        <taxon>Trifolieae</taxon>
        <taxon>Trifolium</taxon>
    </lineage>
</organism>
<dbReference type="Gene3D" id="3.20.20.80">
    <property type="entry name" value="Glycosidases"/>
    <property type="match status" value="1"/>
</dbReference>
<protein>
    <recommendedName>
        <fullName evidence="4">Beta-amylase</fullName>
        <ecNumber evidence="4">3.2.1.2</ecNumber>
    </recommendedName>
</protein>
<dbReference type="InterPro" id="IPR001554">
    <property type="entry name" value="Glyco_hydro_14"/>
</dbReference>
<dbReference type="Pfam" id="PF01373">
    <property type="entry name" value="Glyco_hydro_14"/>
    <property type="match status" value="1"/>
</dbReference>
<keyword evidence="2 4" id="KW-0119">Carbohydrate metabolism</keyword>
<feature type="region of interest" description="Disordered" evidence="5">
    <location>
        <begin position="1"/>
        <end position="26"/>
    </location>
</feature>
<evidence type="ECO:0000256" key="5">
    <source>
        <dbReference type="SAM" id="MobiDB-lite"/>
    </source>
</evidence>